<dbReference type="AlphaFoldDB" id="A0A1F7UNR8"/>
<evidence type="ECO:0000313" key="3">
    <source>
        <dbReference type="EMBL" id="OGL79404.1"/>
    </source>
</evidence>
<reference evidence="3 4" key="1">
    <citation type="journal article" date="2016" name="Nat. Commun.">
        <title>Thousands of microbial genomes shed light on interconnected biogeochemical processes in an aquifer system.</title>
        <authorList>
            <person name="Anantharaman K."/>
            <person name="Brown C.T."/>
            <person name="Hug L.A."/>
            <person name="Sharon I."/>
            <person name="Castelle C.J."/>
            <person name="Probst A.J."/>
            <person name="Thomas B.C."/>
            <person name="Singh A."/>
            <person name="Wilkins M.J."/>
            <person name="Karaoz U."/>
            <person name="Brodie E.L."/>
            <person name="Williams K.H."/>
            <person name="Hubbard S.S."/>
            <person name="Banfield J.F."/>
        </authorList>
    </citation>
    <scope>NUCLEOTIDE SEQUENCE [LARGE SCALE GENOMIC DNA]</scope>
</reference>
<dbReference type="Gene3D" id="1.10.150.20">
    <property type="entry name" value="5' to 3' exonuclease, C-terminal subdomain"/>
    <property type="match status" value="1"/>
</dbReference>
<evidence type="ECO:0000256" key="1">
    <source>
        <dbReference type="ARBA" id="ARBA00010945"/>
    </source>
</evidence>
<dbReference type="GO" id="GO:0003887">
    <property type="term" value="F:DNA-directed DNA polymerase activity"/>
    <property type="evidence" value="ECO:0007669"/>
    <property type="project" value="InterPro"/>
</dbReference>
<protein>
    <recommendedName>
        <fullName evidence="2">UmuC domain-containing protein</fullName>
    </recommendedName>
</protein>
<evidence type="ECO:0000313" key="4">
    <source>
        <dbReference type="Proteomes" id="UP000176603"/>
    </source>
</evidence>
<dbReference type="CDD" id="cd03586">
    <property type="entry name" value="PolY_Pol_IV_kappa"/>
    <property type="match status" value="1"/>
</dbReference>
<dbReference type="Pfam" id="PF00817">
    <property type="entry name" value="IMS"/>
    <property type="match status" value="1"/>
</dbReference>
<dbReference type="EMBL" id="MGEH01000010">
    <property type="protein sequence ID" value="OGL79404.1"/>
    <property type="molecule type" value="Genomic_DNA"/>
</dbReference>
<dbReference type="PROSITE" id="PS50173">
    <property type="entry name" value="UMUC"/>
    <property type="match status" value="1"/>
</dbReference>
<dbReference type="GO" id="GO:0042276">
    <property type="term" value="P:error-prone translesion synthesis"/>
    <property type="evidence" value="ECO:0007669"/>
    <property type="project" value="TreeGrafter"/>
</dbReference>
<proteinExistence type="inferred from homology"/>
<dbReference type="InterPro" id="IPR022880">
    <property type="entry name" value="DNApol_IV"/>
</dbReference>
<dbReference type="Pfam" id="PF11799">
    <property type="entry name" value="IMS_C"/>
    <property type="match status" value="1"/>
</dbReference>
<dbReference type="Gene3D" id="3.30.70.270">
    <property type="match status" value="1"/>
</dbReference>
<dbReference type="InterPro" id="IPR017961">
    <property type="entry name" value="DNA_pol_Y-fam_little_finger"/>
</dbReference>
<dbReference type="InterPro" id="IPR043128">
    <property type="entry name" value="Rev_trsase/Diguanyl_cyclase"/>
</dbReference>
<dbReference type="Proteomes" id="UP000176603">
    <property type="component" value="Unassembled WGS sequence"/>
</dbReference>
<accession>A0A1F7UNR8</accession>
<dbReference type="STRING" id="1802399.A3E39_04575"/>
<dbReference type="PANTHER" id="PTHR11076">
    <property type="entry name" value="DNA REPAIR POLYMERASE UMUC / TRANSFERASE FAMILY MEMBER"/>
    <property type="match status" value="1"/>
</dbReference>
<gene>
    <name evidence="3" type="ORF">A3E39_04575</name>
</gene>
<comment type="caution">
    <text evidence="3">The sequence shown here is derived from an EMBL/GenBank/DDBJ whole genome shotgun (WGS) entry which is preliminary data.</text>
</comment>
<name>A0A1F7UNR8_9BACT</name>
<dbReference type="InterPro" id="IPR050116">
    <property type="entry name" value="DNA_polymerase-Y"/>
</dbReference>
<organism evidence="3 4">
    <name type="scientific">Candidatus Uhrbacteria bacterium RIFCSPHIGHO2_12_FULL_60_25</name>
    <dbReference type="NCBI Taxonomy" id="1802399"/>
    <lineage>
        <taxon>Bacteria</taxon>
        <taxon>Candidatus Uhriibacteriota</taxon>
    </lineage>
</organism>
<dbReference type="GO" id="GO:0003684">
    <property type="term" value="F:damaged DNA binding"/>
    <property type="evidence" value="ECO:0007669"/>
    <property type="project" value="InterPro"/>
</dbReference>
<dbReference type="GO" id="GO:0006281">
    <property type="term" value="P:DNA repair"/>
    <property type="evidence" value="ECO:0007669"/>
    <property type="project" value="InterPro"/>
</dbReference>
<dbReference type="GO" id="GO:0009432">
    <property type="term" value="P:SOS response"/>
    <property type="evidence" value="ECO:0007669"/>
    <property type="project" value="TreeGrafter"/>
</dbReference>
<dbReference type="Gene3D" id="3.40.1170.60">
    <property type="match status" value="1"/>
</dbReference>
<dbReference type="InterPro" id="IPR001126">
    <property type="entry name" value="UmuC"/>
</dbReference>
<dbReference type="InterPro" id="IPR043502">
    <property type="entry name" value="DNA/RNA_pol_sf"/>
</dbReference>
<dbReference type="SUPFAM" id="SSF56672">
    <property type="entry name" value="DNA/RNA polymerases"/>
    <property type="match status" value="1"/>
</dbReference>
<dbReference type="PANTHER" id="PTHR11076:SF33">
    <property type="entry name" value="DNA POLYMERASE KAPPA"/>
    <property type="match status" value="1"/>
</dbReference>
<sequence>MNSFFASVEQQANPFLRGKSLGVCAYLHRHGCVIAASIEAKERGMKVGMTMREAQEKVPNAVFVQNDPGKYRAVTSRVFSILHELTDTVEHYSIDEAFLDLTGWYRDSAEAAWALTRARRRITDEVGEWLRCSIGIAPTRFLAKLGSDIQKPSGLTIITPENLDEILARLDLEDVCGIGPRLRRRIEKLGYRSLVELKRAPIPNLIRAFGKNGYFLWAKLNGLEVERVASEEPPPKSIGHSYCVPKSANPAPWPQKTSQHAQPSSAATFFDRSNVPNNPWCGVNREGRVEAVLAKLTERAARRLRSHGFLAGVVSVAVGVGERDHRPYGFGSSSVGGSEFTRLDEPADDSFTLVGVATRLLYEMWDGKAPVNFLAVTLTELAAPTGQMRIMNVATRLKMLSAAADLVRDKHGDEALVLGRMFRTSIVDAPDRIGFRKTNGIDVAGAWKGVGR</sequence>
<evidence type="ECO:0000259" key="2">
    <source>
        <dbReference type="PROSITE" id="PS50173"/>
    </source>
</evidence>
<feature type="domain" description="UmuC" evidence="2">
    <location>
        <begin position="1"/>
        <end position="179"/>
    </location>
</feature>
<comment type="similarity">
    <text evidence="1">Belongs to the DNA polymerase type-Y family.</text>
</comment>
<dbReference type="GO" id="GO:0005829">
    <property type="term" value="C:cytosol"/>
    <property type="evidence" value="ECO:0007669"/>
    <property type="project" value="TreeGrafter"/>
</dbReference>